<dbReference type="Proteomes" id="UP000887013">
    <property type="component" value="Unassembled WGS sequence"/>
</dbReference>
<reference evidence="1" key="1">
    <citation type="submission" date="2020-08" db="EMBL/GenBank/DDBJ databases">
        <title>Multicomponent nature underlies the extraordinary mechanical properties of spider dragline silk.</title>
        <authorList>
            <person name="Kono N."/>
            <person name="Nakamura H."/>
            <person name="Mori M."/>
            <person name="Yoshida Y."/>
            <person name="Ohtoshi R."/>
            <person name="Malay A.D."/>
            <person name="Moran D.A.P."/>
            <person name="Tomita M."/>
            <person name="Numata K."/>
            <person name="Arakawa K."/>
        </authorList>
    </citation>
    <scope>NUCLEOTIDE SEQUENCE</scope>
</reference>
<accession>A0A8X6TCY6</accession>
<dbReference type="EMBL" id="BMAW01100375">
    <property type="protein sequence ID" value="GFS94559.1"/>
    <property type="molecule type" value="Genomic_DNA"/>
</dbReference>
<protein>
    <submittedName>
        <fullName evidence="1">Uncharacterized protein</fullName>
    </submittedName>
</protein>
<organism evidence="1 2">
    <name type="scientific">Nephila pilipes</name>
    <name type="common">Giant wood spider</name>
    <name type="synonym">Nephila maculata</name>
    <dbReference type="NCBI Taxonomy" id="299642"/>
    <lineage>
        <taxon>Eukaryota</taxon>
        <taxon>Metazoa</taxon>
        <taxon>Ecdysozoa</taxon>
        <taxon>Arthropoda</taxon>
        <taxon>Chelicerata</taxon>
        <taxon>Arachnida</taxon>
        <taxon>Araneae</taxon>
        <taxon>Araneomorphae</taxon>
        <taxon>Entelegynae</taxon>
        <taxon>Araneoidea</taxon>
        <taxon>Nephilidae</taxon>
        <taxon>Nephila</taxon>
    </lineage>
</organism>
<evidence type="ECO:0000313" key="2">
    <source>
        <dbReference type="Proteomes" id="UP000887013"/>
    </source>
</evidence>
<evidence type="ECO:0000313" key="1">
    <source>
        <dbReference type="EMBL" id="GFS94559.1"/>
    </source>
</evidence>
<dbReference type="AlphaFoldDB" id="A0A8X6TCY6"/>
<name>A0A8X6TCY6_NEPPI</name>
<sequence>MIQELEQSQWTQDQFATFYNNSLLFVLFISESQYLRGWEATTWEADGCDDLLPRLSRKNRSEDALPETIEIAIGRFNPMRQMTEEK</sequence>
<comment type="caution">
    <text evidence="1">The sequence shown here is derived from an EMBL/GenBank/DDBJ whole genome shotgun (WGS) entry which is preliminary data.</text>
</comment>
<keyword evidence="2" id="KW-1185">Reference proteome</keyword>
<proteinExistence type="predicted"/>
<gene>
    <name evidence="1" type="ORF">NPIL_607851</name>
</gene>